<dbReference type="STRING" id="697329.Rumal_0083"/>
<dbReference type="KEGG" id="ral:Rumal_0083"/>
<evidence type="ECO:0000313" key="2">
    <source>
        <dbReference type="EMBL" id="ADU20645.1"/>
    </source>
</evidence>
<proteinExistence type="predicted"/>
<keyword evidence="1" id="KW-0472">Membrane</keyword>
<dbReference type="AlphaFoldDB" id="E6UBQ3"/>
<feature type="transmembrane region" description="Helical" evidence="1">
    <location>
        <begin position="100"/>
        <end position="127"/>
    </location>
</feature>
<evidence type="ECO:0000313" key="3">
    <source>
        <dbReference type="Proteomes" id="UP000006919"/>
    </source>
</evidence>
<accession>E6UBQ3</accession>
<dbReference type="Proteomes" id="UP000006919">
    <property type="component" value="Chromosome"/>
</dbReference>
<feature type="transmembrane region" description="Helical" evidence="1">
    <location>
        <begin position="62"/>
        <end position="88"/>
    </location>
</feature>
<reference evidence="2 3" key="1">
    <citation type="journal article" date="2011" name="J. Bacteriol.">
        <title>Complete genome of the cellulolytic ruminal bacterium Ruminococcus albus 7.</title>
        <authorList>
            <person name="Suen G."/>
            <person name="Stevenson D.M."/>
            <person name="Bruce D.C."/>
            <person name="Chertkov O."/>
            <person name="Copeland A."/>
            <person name="Cheng J.F."/>
            <person name="Detter C."/>
            <person name="Detter J.C."/>
            <person name="Goodwin L.A."/>
            <person name="Han C.S."/>
            <person name="Hauser L.J."/>
            <person name="Ivanova N.N."/>
            <person name="Kyrpides N.C."/>
            <person name="Land M.L."/>
            <person name="Lapidus A."/>
            <person name="Lucas S."/>
            <person name="Ovchinnikova G."/>
            <person name="Pitluck S."/>
            <person name="Tapia R."/>
            <person name="Woyke T."/>
            <person name="Boyum J."/>
            <person name="Mead D."/>
            <person name="Weimer P.J."/>
        </authorList>
    </citation>
    <scope>NUCLEOTIDE SEQUENCE [LARGE SCALE GENOMIC DNA]</scope>
    <source>
        <strain evidence="3">ATCC 27210 / DSM 20455 / JCM 14654 / NCDO 2250 / 7</strain>
    </source>
</reference>
<keyword evidence="1" id="KW-0812">Transmembrane</keyword>
<feature type="transmembrane region" description="Helical" evidence="1">
    <location>
        <begin position="6"/>
        <end position="25"/>
    </location>
</feature>
<evidence type="ECO:0000256" key="1">
    <source>
        <dbReference type="SAM" id="Phobius"/>
    </source>
</evidence>
<protein>
    <submittedName>
        <fullName evidence="2">Uncharacterized protein</fullName>
    </submittedName>
</protein>
<keyword evidence="1" id="KW-1133">Transmembrane helix</keyword>
<gene>
    <name evidence="2" type="ordered locus">Rumal_0083</name>
</gene>
<dbReference type="EMBL" id="CP002403">
    <property type="protein sequence ID" value="ADU20645.1"/>
    <property type="molecule type" value="Genomic_DNA"/>
</dbReference>
<dbReference type="HOGENOM" id="CLU_1509516_0_0_9"/>
<name>E6UBQ3_RUMA7</name>
<sequence>MSVKKKIYYALCFGCFICGIILCYFSKINGKEMQNRLIMATIFVTTSYFMFPFISNEKKDRILISFCINVSVFLFSLAVGIKSLTYLFNNDTSNWIIDLFAALGILLMASDLAYIIISFIASFYSIVSGVIGKIVQSNVKGKYMTLKKVITASTALLATVTTSLAGFFALIKSAKSIM</sequence>
<dbReference type="RefSeq" id="WP_013496839.1">
    <property type="nucleotide sequence ID" value="NC_014833.1"/>
</dbReference>
<organism evidence="2 3">
    <name type="scientific">Ruminococcus albus (strain ATCC 27210 / DSM 20455 / JCM 14654 / NCDO 2250 / 7)</name>
    <dbReference type="NCBI Taxonomy" id="697329"/>
    <lineage>
        <taxon>Bacteria</taxon>
        <taxon>Bacillati</taxon>
        <taxon>Bacillota</taxon>
        <taxon>Clostridia</taxon>
        <taxon>Eubacteriales</taxon>
        <taxon>Oscillospiraceae</taxon>
        <taxon>Ruminococcus</taxon>
    </lineage>
</organism>
<feature type="transmembrane region" description="Helical" evidence="1">
    <location>
        <begin position="37"/>
        <end position="56"/>
    </location>
</feature>
<feature type="transmembrane region" description="Helical" evidence="1">
    <location>
        <begin position="149"/>
        <end position="171"/>
    </location>
</feature>